<name>A0A1M6MZU7_MEGEL</name>
<reference evidence="2 4" key="2">
    <citation type="submission" date="2020-04" db="EMBL/GenBank/DDBJ databases">
        <authorList>
            <person name="Hitch T.C.A."/>
            <person name="Wylensek D."/>
            <person name="Clavel T."/>
        </authorList>
    </citation>
    <scope>NUCLEOTIDE SEQUENCE [LARGE SCALE GENOMIC DNA]</scope>
    <source>
        <strain evidence="2 4">WCA-386-APC-2A</strain>
    </source>
</reference>
<proteinExistence type="predicted"/>
<organism evidence="2 4">
    <name type="scientific">Megasphaera elsdenii</name>
    <dbReference type="NCBI Taxonomy" id="907"/>
    <lineage>
        <taxon>Bacteria</taxon>
        <taxon>Bacillati</taxon>
        <taxon>Bacillota</taxon>
        <taxon>Negativicutes</taxon>
        <taxon>Veillonellales</taxon>
        <taxon>Veillonellaceae</taxon>
        <taxon>Megasphaera</taxon>
    </lineage>
</organism>
<dbReference type="RefSeq" id="WP_014017077.1">
    <property type="nucleotide sequence ID" value="NZ_AP031433.1"/>
</dbReference>
<dbReference type="OrthoDB" id="1622897at2"/>
<evidence type="ECO:0008006" key="5">
    <source>
        <dbReference type="Google" id="ProtNLM"/>
    </source>
</evidence>
<dbReference type="Proteomes" id="UP000238358">
    <property type="component" value="Chromosome"/>
</dbReference>
<evidence type="ECO:0000313" key="4">
    <source>
        <dbReference type="Proteomes" id="UP000536773"/>
    </source>
</evidence>
<sequence length="131" mass="15363">MNLKYVKGSYMDEIMYEGRPVLFTLDGLDEGHEEEAQQYGEEVWNWVLAHRSRVIAHAPLIANFKNKKWRSDGEPEVTAEEIRSYLSRITSIYATYKKGFDVFFDTNDVFDERSIVISMGKNFFFEGFKLL</sequence>
<dbReference type="Proteomes" id="UP000536773">
    <property type="component" value="Unassembled WGS sequence"/>
</dbReference>
<gene>
    <name evidence="1" type="ORF">C6Y28_08715</name>
    <name evidence="2" type="ORF">HG933_09380</name>
</gene>
<accession>A0A1M6MZU7</accession>
<evidence type="ECO:0000313" key="1">
    <source>
        <dbReference type="EMBL" id="AVO27684.1"/>
    </source>
</evidence>
<dbReference type="GeneID" id="97492310"/>
<dbReference type="EMBL" id="JABBJH010000013">
    <property type="protein sequence ID" value="NMK39576.1"/>
    <property type="molecule type" value="Genomic_DNA"/>
</dbReference>
<evidence type="ECO:0000313" key="2">
    <source>
        <dbReference type="EMBL" id="NMK39576.1"/>
    </source>
</evidence>
<protein>
    <recommendedName>
        <fullName evidence="5">DUF2262 domain-containing protein</fullName>
    </recommendedName>
</protein>
<dbReference type="EMBL" id="CP027569">
    <property type="protein sequence ID" value="AVO27684.1"/>
    <property type="molecule type" value="Genomic_DNA"/>
</dbReference>
<evidence type="ECO:0000313" key="3">
    <source>
        <dbReference type="Proteomes" id="UP000238358"/>
    </source>
</evidence>
<reference evidence="1 3" key="1">
    <citation type="journal article" date="2018" name="Genome Announc.">
        <title>Complete genomes of two Megasphaera elsdenii strains, NCIMB 702410 and ATCC 25940.</title>
        <authorList>
            <person name="Hatmaker E.A."/>
            <person name="O'Dell K."/>
            <person name="Riley L.A."/>
            <person name="Klingeman D.M."/>
            <person name="Guss A.M."/>
        </authorList>
    </citation>
    <scope>NUCLEOTIDE SEQUENCE [LARGE SCALE GENOMIC DNA]</scope>
    <source>
        <strain evidence="1 3">NCIMB702410</strain>
    </source>
</reference>
<dbReference type="AlphaFoldDB" id="A0A1M6MZU7"/>